<name>A0ABY6F623_9GAMM</name>
<sequence length="82" mass="9205">MSQNNPTTLPQDGMSRLNQLLPYLPIGKSTVWAWVKQGKFPPPIKFGTHCTAWKNSDILSWLDNPNGWQEPKSLQGGKNEQG</sequence>
<protein>
    <submittedName>
        <fullName evidence="1">AlpA family phage regulatory protein</fullName>
    </submittedName>
</protein>
<proteinExistence type="predicted"/>
<reference evidence="1" key="1">
    <citation type="submission" date="2021-12" db="EMBL/GenBank/DDBJ databases">
        <title>taxonomy of Moraxella sp. ZY201224.</title>
        <authorList>
            <person name="Li F."/>
        </authorList>
    </citation>
    <scope>NUCLEOTIDE SEQUENCE</scope>
    <source>
        <strain evidence="1">ZY201224</strain>
    </source>
</reference>
<dbReference type="Pfam" id="PF05930">
    <property type="entry name" value="Phage_AlpA"/>
    <property type="match status" value="1"/>
</dbReference>
<evidence type="ECO:0000313" key="2">
    <source>
        <dbReference type="Proteomes" id="UP001063782"/>
    </source>
</evidence>
<accession>A0ABY6F623</accession>
<gene>
    <name evidence="1" type="ORF">LU297_03600</name>
</gene>
<keyword evidence="2" id="KW-1185">Reference proteome</keyword>
<organism evidence="1 2">
    <name type="scientific">Moraxella nasicaprae</name>
    <dbReference type="NCBI Taxonomy" id="2904122"/>
    <lineage>
        <taxon>Bacteria</taxon>
        <taxon>Pseudomonadati</taxon>
        <taxon>Pseudomonadota</taxon>
        <taxon>Gammaproteobacteria</taxon>
        <taxon>Moraxellales</taxon>
        <taxon>Moraxellaceae</taxon>
        <taxon>Moraxella</taxon>
    </lineage>
</organism>
<dbReference type="Gene3D" id="1.10.238.160">
    <property type="match status" value="1"/>
</dbReference>
<dbReference type="EMBL" id="CP089977">
    <property type="protein sequence ID" value="UXZ05542.1"/>
    <property type="molecule type" value="Genomic_DNA"/>
</dbReference>
<evidence type="ECO:0000313" key="1">
    <source>
        <dbReference type="EMBL" id="UXZ05542.1"/>
    </source>
</evidence>
<dbReference type="RefSeq" id="WP_263077054.1">
    <property type="nucleotide sequence ID" value="NZ_CP089977.1"/>
</dbReference>
<dbReference type="Proteomes" id="UP001063782">
    <property type="component" value="Chromosome"/>
</dbReference>
<dbReference type="InterPro" id="IPR010260">
    <property type="entry name" value="AlpA"/>
</dbReference>